<dbReference type="PANTHER" id="PTHR38784:SF1">
    <property type="entry name" value="SUCROSE PHOSPHORYLASE"/>
    <property type="match status" value="1"/>
</dbReference>
<evidence type="ECO:0000259" key="7">
    <source>
        <dbReference type="SMART" id="SM00642"/>
    </source>
</evidence>
<dbReference type="GO" id="GO:0009018">
    <property type="term" value="F:sucrose phosphorylase activity"/>
    <property type="evidence" value="ECO:0007669"/>
    <property type="project" value="UniProtKB-EC"/>
</dbReference>
<feature type="binding site" evidence="6">
    <location>
        <begin position="335"/>
        <end position="338"/>
    </location>
    <ligand>
        <name>substrate</name>
    </ligand>
</feature>
<dbReference type="InterPro" id="IPR022527">
    <property type="entry name" value="Sucrose_phospho"/>
</dbReference>
<evidence type="ECO:0000313" key="9">
    <source>
        <dbReference type="Proteomes" id="UP000242754"/>
    </source>
</evidence>
<evidence type="ECO:0000256" key="4">
    <source>
        <dbReference type="PIRNR" id="PIRNR003059"/>
    </source>
</evidence>
<dbReference type="Gene3D" id="3.90.400.10">
    <property type="entry name" value="Oligo-1,6-glucosidase, Domain 2"/>
    <property type="match status" value="1"/>
</dbReference>
<feature type="binding site" evidence="6">
    <location>
        <position position="392"/>
    </location>
    <ligand>
        <name>substrate</name>
    </ligand>
</feature>
<organism evidence="8 9">
    <name type="scientific">Trichococcus palustris</name>
    <dbReference type="NCBI Taxonomy" id="140314"/>
    <lineage>
        <taxon>Bacteria</taxon>
        <taxon>Bacillati</taxon>
        <taxon>Bacillota</taxon>
        <taxon>Bacilli</taxon>
        <taxon>Lactobacillales</taxon>
        <taxon>Carnobacteriaceae</taxon>
        <taxon>Trichococcus</taxon>
    </lineage>
</organism>
<feature type="active site" description="Proton donor" evidence="5">
    <location>
        <position position="234"/>
    </location>
</feature>
<protein>
    <recommendedName>
        <fullName evidence="4">Sucrose phosphorylase</fullName>
        <ecNumber evidence="4">2.4.1.7</ecNumber>
    </recommendedName>
    <alternativeName>
        <fullName evidence="4">Sucrose glucosyltransferase</fullName>
    </alternativeName>
</protein>
<feature type="domain" description="Glycosyl hydrolase family 13 catalytic" evidence="7">
    <location>
        <begin position="6"/>
        <end position="423"/>
    </location>
</feature>
<dbReference type="AlphaFoldDB" id="A0A143YEZ4"/>
<evidence type="ECO:0000256" key="3">
    <source>
        <dbReference type="ARBA" id="ARBA00022679"/>
    </source>
</evidence>
<reference evidence="8 9" key="1">
    <citation type="submission" date="2016-02" db="EMBL/GenBank/DDBJ databases">
        <authorList>
            <person name="Wen L."/>
            <person name="He K."/>
            <person name="Yang H."/>
        </authorList>
    </citation>
    <scope>NUCLEOTIDE SEQUENCE [LARGE SCALE GENOMIC DNA]</scope>
    <source>
        <strain evidence="8">Trichococcus palustris</strain>
    </source>
</reference>
<dbReference type="Proteomes" id="UP000242754">
    <property type="component" value="Unassembled WGS sequence"/>
</dbReference>
<gene>
    <name evidence="8" type="ORF">Tpal_616</name>
</gene>
<dbReference type="InterPro" id="IPR016377">
    <property type="entry name" value="Sucrose_GGa_phosphorylase-rel"/>
</dbReference>
<dbReference type="RefSeq" id="WP_087031264.1">
    <property type="nucleotide sequence ID" value="NZ_FJNE01000002.1"/>
</dbReference>
<evidence type="ECO:0000256" key="6">
    <source>
        <dbReference type="PIRSR" id="PIRSR003059-2"/>
    </source>
</evidence>
<feature type="binding site" evidence="6">
    <location>
        <begin position="291"/>
        <end position="292"/>
    </location>
    <ligand>
        <name>substrate</name>
    </ligand>
</feature>
<evidence type="ECO:0000256" key="1">
    <source>
        <dbReference type="ARBA" id="ARBA00008452"/>
    </source>
</evidence>
<name>A0A143YEZ4_9LACT</name>
<feature type="binding site" evidence="6">
    <location>
        <position position="234"/>
    </location>
    <ligand>
        <name>substrate</name>
    </ligand>
</feature>
<dbReference type="PIRSF" id="PIRSF003059">
    <property type="entry name" value="Sucrose_phosphorylase"/>
    <property type="match status" value="1"/>
</dbReference>
<dbReference type="SUPFAM" id="SSF51445">
    <property type="entry name" value="(Trans)glycosidases"/>
    <property type="match status" value="1"/>
</dbReference>
<dbReference type="EMBL" id="FJNE01000002">
    <property type="protein sequence ID" value="CZQ85311.1"/>
    <property type="molecule type" value="Genomic_DNA"/>
</dbReference>
<keyword evidence="3 4" id="KW-0808">Transferase</keyword>
<dbReference type="GO" id="GO:0005975">
    <property type="term" value="P:carbohydrate metabolic process"/>
    <property type="evidence" value="ECO:0007669"/>
    <property type="project" value="InterPro"/>
</dbReference>
<dbReference type="SMART" id="SM00642">
    <property type="entry name" value="Aamy"/>
    <property type="match status" value="1"/>
</dbReference>
<dbReference type="PANTHER" id="PTHR38784">
    <property type="entry name" value="SUCROSE PHOSPHORYLASE"/>
    <property type="match status" value="1"/>
</dbReference>
<sequence>MEIKNEAMLITYPDSLGKNLKDLEYVLDHHLKGVVGGVHILPFFPSSGDRGFSPMDYTKVDESFGGWEDIKRISEKYYMMYEFMLNHISAKSPYYLDFLEKKEDSPYKDYFIRYNEYWPENRPTEADIDLIYKRKPKAPFEDAHFKDGTVEKVWCTFSEEQIDLNVATEATRAFIKDTLTFLADKGASVIRLDAFAYAVKRLDTNCFFVEPDIWEMLEYAADILRPYQVTVLPEIHEHYTIQQKIAEKGYPVYDFALPMLVLHALYSGKAEKLLHWLDICPRNQFTTLDTHDGIGVVDVKDLLTQEEVDFAVQSLYEKGANLKRIYSSEAYNNLDIYQINCTYYSALGNNDDAYLLARAIQCFTPGIPQIYYVGLFAGENDLELLENSKEGRNINRHYYSLDEIKQETERAVVKDLFRLLAFRNTAKAFDGELETTDTGEGTFTLTWKTAEETALLTVDLPKKTFAIVHSTADGEKLIF</sequence>
<evidence type="ECO:0000256" key="2">
    <source>
        <dbReference type="ARBA" id="ARBA00022676"/>
    </source>
</evidence>
<comment type="catalytic activity">
    <reaction evidence="4">
        <text>sucrose + phosphate = D-fructose + alpha-D-glucose 1-phosphate</text>
        <dbReference type="Rhea" id="RHEA:24048"/>
        <dbReference type="ChEBI" id="CHEBI:17992"/>
        <dbReference type="ChEBI" id="CHEBI:37721"/>
        <dbReference type="ChEBI" id="CHEBI:43474"/>
        <dbReference type="ChEBI" id="CHEBI:58601"/>
        <dbReference type="EC" id="2.4.1.7"/>
    </reaction>
</comment>
<dbReference type="STRING" id="140314.SAMN04488076_101100"/>
<dbReference type="Pfam" id="PF00128">
    <property type="entry name" value="Alpha-amylase"/>
    <property type="match status" value="1"/>
</dbReference>
<feature type="binding site" evidence="6">
    <location>
        <position position="49"/>
    </location>
    <ligand>
        <name>substrate</name>
    </ligand>
</feature>
<dbReference type="InterPro" id="IPR017853">
    <property type="entry name" value="GH"/>
</dbReference>
<dbReference type="InterPro" id="IPR045857">
    <property type="entry name" value="O16G_dom_2"/>
</dbReference>
<dbReference type="Gene3D" id="3.20.20.80">
    <property type="entry name" value="Glycosidases"/>
    <property type="match status" value="1"/>
</dbReference>
<comment type="similarity">
    <text evidence="1 4">Belongs to the glycosyl hydrolase 13 family. Sucrose phosphorylase subfamily.</text>
</comment>
<accession>A0A143YEZ4</accession>
<evidence type="ECO:0000313" key="8">
    <source>
        <dbReference type="EMBL" id="CZQ85311.1"/>
    </source>
</evidence>
<proteinExistence type="inferred from homology"/>
<feature type="binding site" evidence="6">
    <location>
        <position position="87"/>
    </location>
    <ligand>
        <name>substrate</name>
    </ligand>
</feature>
<dbReference type="OrthoDB" id="9805159at2"/>
<keyword evidence="2 4" id="KW-0328">Glycosyltransferase</keyword>
<dbReference type="NCBIfam" id="TIGR03852">
    <property type="entry name" value="sucrose_gtfA"/>
    <property type="match status" value="1"/>
</dbReference>
<dbReference type="InterPro" id="IPR006047">
    <property type="entry name" value="GH13_cat_dom"/>
</dbReference>
<feature type="active site" description="Nucleophile" evidence="5">
    <location>
        <position position="193"/>
    </location>
</feature>
<evidence type="ECO:0000256" key="5">
    <source>
        <dbReference type="PIRSR" id="PIRSR003059-1"/>
    </source>
</evidence>
<dbReference type="CDD" id="cd11355">
    <property type="entry name" value="AmyAc_Sucrose_phosphorylase"/>
    <property type="match status" value="1"/>
</dbReference>
<feature type="binding site" evidence="6">
    <location>
        <begin position="191"/>
        <end position="193"/>
    </location>
    <ligand>
        <name>substrate</name>
    </ligand>
</feature>
<dbReference type="EC" id="2.4.1.7" evidence="4"/>
<keyword evidence="9" id="KW-1185">Reference proteome</keyword>